<gene>
    <name evidence="3" type="ORF">A3C04_00615</name>
</gene>
<organism evidence="3 4">
    <name type="scientific">Candidatus Wildermuthbacteria bacterium RIFCSPHIGHO2_02_FULL_45_25</name>
    <dbReference type="NCBI Taxonomy" id="1802450"/>
    <lineage>
        <taxon>Bacteria</taxon>
        <taxon>Candidatus Wildermuthiibacteriota</taxon>
    </lineage>
</organism>
<name>A0A1G2R1B6_9BACT</name>
<evidence type="ECO:0000313" key="3">
    <source>
        <dbReference type="EMBL" id="OHA66674.1"/>
    </source>
</evidence>
<dbReference type="InterPro" id="IPR018151">
    <property type="entry name" value="TF_GreA/GreB_CS"/>
</dbReference>
<dbReference type="PANTHER" id="PTHR30437:SF4">
    <property type="entry name" value="TRANSCRIPTION ELONGATION FACTOR GREA"/>
    <property type="match status" value="1"/>
</dbReference>
<dbReference type="SUPFAM" id="SSF46557">
    <property type="entry name" value="GreA transcript cleavage protein, N-terminal domain"/>
    <property type="match status" value="1"/>
</dbReference>
<dbReference type="PANTHER" id="PTHR30437">
    <property type="entry name" value="TRANSCRIPTION ELONGATION FACTOR GREA"/>
    <property type="match status" value="1"/>
</dbReference>
<protein>
    <recommendedName>
        <fullName evidence="2">Transcription elongation factor GreA/GreB C-terminal domain-containing protein</fullName>
    </recommendedName>
</protein>
<reference evidence="3 4" key="1">
    <citation type="journal article" date="2016" name="Nat. Commun.">
        <title>Thousands of microbial genomes shed light on interconnected biogeochemical processes in an aquifer system.</title>
        <authorList>
            <person name="Anantharaman K."/>
            <person name="Brown C.T."/>
            <person name="Hug L.A."/>
            <person name="Sharon I."/>
            <person name="Castelle C.J."/>
            <person name="Probst A.J."/>
            <person name="Thomas B.C."/>
            <person name="Singh A."/>
            <person name="Wilkins M.J."/>
            <person name="Karaoz U."/>
            <person name="Brodie E.L."/>
            <person name="Williams K.H."/>
            <person name="Hubbard S.S."/>
            <person name="Banfield J.F."/>
        </authorList>
    </citation>
    <scope>NUCLEOTIDE SEQUENCE [LARGE SCALE GENOMIC DNA]</scope>
</reference>
<evidence type="ECO:0000313" key="4">
    <source>
        <dbReference type="Proteomes" id="UP000178092"/>
    </source>
</evidence>
<accession>A0A1G2R1B6</accession>
<proteinExistence type="predicted"/>
<dbReference type="InterPro" id="IPR036953">
    <property type="entry name" value="GreA/GreB_C_sf"/>
</dbReference>
<feature type="domain" description="Transcription elongation factor GreA/GreB C-terminal" evidence="2">
    <location>
        <begin position="87"/>
        <end position="156"/>
    </location>
</feature>
<dbReference type="Pfam" id="PF01272">
    <property type="entry name" value="GreA_GreB"/>
    <property type="match status" value="1"/>
</dbReference>
<sequence>MLTAEKIYVTHKGLEKVQKEYKRLLEFRNQKTRGEVPSMLHSEEANPEYLAFQEDMNMLETKLAEYEDILQKAEIIKKPPKGRDILVDLGALVALEMDGKVEEFLIVGTLEADPLQKKISNESPIGKALLGKREGDLVSVETAVVTHTCKILTISYL</sequence>
<dbReference type="GO" id="GO:0070063">
    <property type="term" value="F:RNA polymerase binding"/>
    <property type="evidence" value="ECO:0007669"/>
    <property type="project" value="InterPro"/>
</dbReference>
<dbReference type="GO" id="GO:0032784">
    <property type="term" value="P:regulation of DNA-templated transcription elongation"/>
    <property type="evidence" value="ECO:0007669"/>
    <property type="project" value="InterPro"/>
</dbReference>
<evidence type="ECO:0000256" key="1">
    <source>
        <dbReference type="SAM" id="Coils"/>
    </source>
</evidence>
<dbReference type="GO" id="GO:0006354">
    <property type="term" value="P:DNA-templated transcription elongation"/>
    <property type="evidence" value="ECO:0007669"/>
    <property type="project" value="TreeGrafter"/>
</dbReference>
<dbReference type="InterPro" id="IPR023459">
    <property type="entry name" value="Tscrpt_elong_fac_GreA/B_fam"/>
</dbReference>
<keyword evidence="1" id="KW-0175">Coiled coil</keyword>
<dbReference type="PROSITE" id="PS00830">
    <property type="entry name" value="GREAB_2"/>
    <property type="match status" value="1"/>
</dbReference>
<dbReference type="PIRSF" id="PIRSF006092">
    <property type="entry name" value="GreA_GreB"/>
    <property type="match status" value="1"/>
</dbReference>
<dbReference type="GO" id="GO:0003677">
    <property type="term" value="F:DNA binding"/>
    <property type="evidence" value="ECO:0007669"/>
    <property type="project" value="InterPro"/>
</dbReference>
<dbReference type="Gene3D" id="3.10.50.30">
    <property type="entry name" value="Transcription elongation factor, GreA/GreB, C-terminal domain"/>
    <property type="match status" value="1"/>
</dbReference>
<comment type="caution">
    <text evidence="3">The sequence shown here is derived from an EMBL/GenBank/DDBJ whole genome shotgun (WGS) entry which is preliminary data.</text>
</comment>
<dbReference type="SUPFAM" id="SSF54534">
    <property type="entry name" value="FKBP-like"/>
    <property type="match status" value="1"/>
</dbReference>
<dbReference type="Gene3D" id="1.10.287.180">
    <property type="entry name" value="Transcription elongation factor, GreA/GreB, N-terminal domain"/>
    <property type="match status" value="1"/>
</dbReference>
<feature type="coiled-coil region" evidence="1">
    <location>
        <begin position="49"/>
        <end position="76"/>
    </location>
</feature>
<dbReference type="InterPro" id="IPR001437">
    <property type="entry name" value="Tscrpt_elong_fac_GreA/B_C"/>
</dbReference>
<evidence type="ECO:0000259" key="2">
    <source>
        <dbReference type="Pfam" id="PF01272"/>
    </source>
</evidence>
<dbReference type="InterPro" id="IPR036805">
    <property type="entry name" value="Tscrpt_elong_fac_GreA/B_N_sf"/>
</dbReference>
<dbReference type="Proteomes" id="UP000178092">
    <property type="component" value="Unassembled WGS sequence"/>
</dbReference>
<dbReference type="EMBL" id="MHTV01000026">
    <property type="protein sequence ID" value="OHA66674.1"/>
    <property type="molecule type" value="Genomic_DNA"/>
</dbReference>
<dbReference type="AlphaFoldDB" id="A0A1G2R1B6"/>